<dbReference type="AlphaFoldDB" id="A0AAW5K9M8"/>
<sequence>MVQPLRMGIGMTNSPKENRSNELEQIKNNLSPEINNKLMFLKWLTDRLEERHILGCPILVGESAVQVYTFGNYGSVDLDILTHDIDATVDILRNTGFKLFGRQWYSSELDITVDIVSGEFPEKLQKLNYRGTDILLSSVEDMIIDRLTAAVYWGARQNIQAKDDFRWAELMLALSISSESAYSADIEYLKKRAAEEDVSPWLELMLEKRRQKQAAEKRDDDVEFHER</sequence>
<feature type="region of interest" description="Disordered" evidence="1">
    <location>
        <begin position="1"/>
        <end position="21"/>
    </location>
</feature>
<dbReference type="EMBL" id="JANFYT010000038">
    <property type="protein sequence ID" value="MCQ4815468.1"/>
    <property type="molecule type" value="Genomic_DNA"/>
</dbReference>
<evidence type="ECO:0000313" key="3">
    <source>
        <dbReference type="Proteomes" id="UP001205919"/>
    </source>
</evidence>
<dbReference type="Proteomes" id="UP001205919">
    <property type="component" value="Unassembled WGS sequence"/>
</dbReference>
<evidence type="ECO:0008006" key="4">
    <source>
        <dbReference type="Google" id="ProtNLM"/>
    </source>
</evidence>
<accession>A0AAW5K9M8</accession>
<reference evidence="2 3" key="1">
    <citation type="submission" date="2022-06" db="EMBL/GenBank/DDBJ databases">
        <title>Isolation of gut microbiota from human fecal samples.</title>
        <authorList>
            <person name="Pamer E.G."/>
            <person name="Barat B."/>
            <person name="Waligurski E."/>
            <person name="Medina S."/>
            <person name="Paddock L."/>
            <person name="Mostad J."/>
        </authorList>
    </citation>
    <scope>NUCLEOTIDE SEQUENCE [LARGE SCALE GENOMIC DNA]</scope>
    <source>
        <strain evidence="2 3">DFI.9.90</strain>
    </source>
</reference>
<comment type="caution">
    <text evidence="2">The sequence shown here is derived from an EMBL/GenBank/DDBJ whole genome shotgun (WGS) entry which is preliminary data.</text>
</comment>
<gene>
    <name evidence="2" type="ORF">NE630_13605</name>
</gene>
<dbReference type="GeneID" id="95755972"/>
<dbReference type="RefSeq" id="WP_008709753.1">
    <property type="nucleotide sequence ID" value="NZ_CABKQM010000004.1"/>
</dbReference>
<evidence type="ECO:0000256" key="1">
    <source>
        <dbReference type="SAM" id="MobiDB-lite"/>
    </source>
</evidence>
<protein>
    <recommendedName>
        <fullName evidence="4">UbiD family decarboxylase</fullName>
    </recommendedName>
</protein>
<organism evidence="2 3">
    <name type="scientific">Cloacibacillus evryensis</name>
    <dbReference type="NCBI Taxonomy" id="508460"/>
    <lineage>
        <taxon>Bacteria</taxon>
        <taxon>Thermotogati</taxon>
        <taxon>Synergistota</taxon>
        <taxon>Synergistia</taxon>
        <taxon>Synergistales</taxon>
        <taxon>Synergistaceae</taxon>
        <taxon>Cloacibacillus</taxon>
    </lineage>
</organism>
<evidence type="ECO:0000313" key="2">
    <source>
        <dbReference type="EMBL" id="MCQ4815468.1"/>
    </source>
</evidence>
<keyword evidence="3" id="KW-1185">Reference proteome</keyword>
<name>A0AAW5K9M8_9BACT</name>
<proteinExistence type="predicted"/>